<sequence length="18" mass="1988">DIGKKLKAGVFLFIVINI</sequence>
<feature type="non-terminal residue" evidence="1">
    <location>
        <position position="1"/>
    </location>
</feature>
<reference evidence="1 2" key="1">
    <citation type="submission" date="2019-03" db="EMBL/GenBank/DDBJ databases">
        <title>Single cell metagenomics reveals metabolic interactions within the superorganism composed of flagellate Streblomastix strix and complex community of Bacteroidetes bacteria on its surface.</title>
        <authorList>
            <person name="Treitli S.C."/>
            <person name="Kolisko M."/>
            <person name="Husnik F."/>
            <person name="Keeling P."/>
            <person name="Hampl V."/>
        </authorList>
    </citation>
    <scope>NUCLEOTIDE SEQUENCE [LARGE SCALE GENOMIC DNA]</scope>
    <source>
        <strain evidence="1">ST1C</strain>
    </source>
</reference>
<dbReference type="EMBL" id="SNRW01021720">
    <property type="protein sequence ID" value="KAA6364385.1"/>
    <property type="molecule type" value="Genomic_DNA"/>
</dbReference>
<evidence type="ECO:0000313" key="2">
    <source>
        <dbReference type="Proteomes" id="UP000324800"/>
    </source>
</evidence>
<protein>
    <submittedName>
        <fullName evidence="1">Uncharacterized protein</fullName>
    </submittedName>
</protein>
<gene>
    <name evidence="1" type="ORF">EZS28_040088</name>
</gene>
<comment type="caution">
    <text evidence="1">The sequence shown here is derived from an EMBL/GenBank/DDBJ whole genome shotgun (WGS) entry which is preliminary data.</text>
</comment>
<dbReference type="Proteomes" id="UP000324800">
    <property type="component" value="Unassembled WGS sequence"/>
</dbReference>
<accession>A0A5J4U3Z6</accession>
<proteinExistence type="predicted"/>
<organism evidence="1 2">
    <name type="scientific">Streblomastix strix</name>
    <dbReference type="NCBI Taxonomy" id="222440"/>
    <lineage>
        <taxon>Eukaryota</taxon>
        <taxon>Metamonada</taxon>
        <taxon>Preaxostyla</taxon>
        <taxon>Oxymonadida</taxon>
        <taxon>Streblomastigidae</taxon>
        <taxon>Streblomastix</taxon>
    </lineage>
</organism>
<name>A0A5J4U3Z6_9EUKA</name>
<evidence type="ECO:0000313" key="1">
    <source>
        <dbReference type="EMBL" id="KAA6364385.1"/>
    </source>
</evidence>
<dbReference type="AlphaFoldDB" id="A0A5J4U3Z6"/>